<dbReference type="RefSeq" id="WP_086203621.1">
    <property type="nucleotide sequence ID" value="NZ_NEGB01000004.1"/>
</dbReference>
<evidence type="ECO:0000313" key="3">
    <source>
        <dbReference type="Proteomes" id="UP000242765"/>
    </source>
</evidence>
<dbReference type="InterPro" id="IPR029058">
    <property type="entry name" value="AB_hydrolase_fold"/>
</dbReference>
<dbReference type="InterPro" id="IPR022742">
    <property type="entry name" value="Hydrolase_4"/>
</dbReference>
<feature type="domain" description="Serine aminopeptidase S33" evidence="1">
    <location>
        <begin position="36"/>
        <end position="156"/>
    </location>
</feature>
<dbReference type="Pfam" id="PF12146">
    <property type="entry name" value="Hydrolase_4"/>
    <property type="match status" value="1"/>
</dbReference>
<dbReference type="AlphaFoldDB" id="A0A1Y3CEM2"/>
<keyword evidence="2" id="KW-0378">Hydrolase</keyword>
<dbReference type="InterPro" id="IPR017208">
    <property type="entry name" value="UCP037442_abhydr"/>
</dbReference>
<comment type="caution">
    <text evidence="2">The sequence shown here is derived from an EMBL/GenBank/DDBJ whole genome shotgun (WGS) entry which is preliminary data.</text>
</comment>
<dbReference type="Gene3D" id="3.40.50.1820">
    <property type="entry name" value="alpha/beta hydrolase"/>
    <property type="match status" value="1"/>
</dbReference>
<dbReference type="GO" id="GO:0016787">
    <property type="term" value="F:hydrolase activity"/>
    <property type="evidence" value="ECO:0007669"/>
    <property type="project" value="UniProtKB-KW"/>
</dbReference>
<organism evidence="2 3">
    <name type="scientific">Acinetobacter silvestris</name>
    <dbReference type="NCBI Taxonomy" id="1977882"/>
    <lineage>
        <taxon>Bacteria</taxon>
        <taxon>Pseudomonadati</taxon>
        <taxon>Pseudomonadota</taxon>
        <taxon>Gammaproteobacteria</taxon>
        <taxon>Moraxellales</taxon>
        <taxon>Moraxellaceae</taxon>
        <taxon>Acinetobacter</taxon>
    </lineage>
</organism>
<dbReference type="STRING" id="1977882.B9T28_08860"/>
<dbReference type="OrthoDB" id="9785076at2"/>
<proteinExistence type="predicted"/>
<gene>
    <name evidence="2" type="ORF">B9T28_08860</name>
</gene>
<keyword evidence="3" id="KW-1185">Reference proteome</keyword>
<sequence length="280" mass="31802">MIKFPATDGYALSGILYAPNVLPKANVLVACATGVPQAFYRRFAEYLTQFGYQVLTFDYRGVAASAPQKLKGFEISYLDWGKYDVSGAIQYLKQNDIPLFMIGHSYGGQSLGLTSNHEHVKMMISFGTGTGWSGYMPTKEKIKVKIIWNIVFPPLVALTGYLPWSKFNMGADLPKGVYSEWRKWCKHPTYFFADTQLRSELLFKFSQVKTPIIGVSSLDDDWALPNSRYSFMQHYSSSAKQFINISPEDVGMQHIGHMGYFRKDATKIWDKIAQKFDQLI</sequence>
<evidence type="ECO:0000259" key="1">
    <source>
        <dbReference type="Pfam" id="PF12146"/>
    </source>
</evidence>
<dbReference type="SUPFAM" id="SSF53474">
    <property type="entry name" value="alpha/beta-Hydrolases"/>
    <property type="match status" value="1"/>
</dbReference>
<dbReference type="Proteomes" id="UP000242765">
    <property type="component" value="Unassembled WGS sequence"/>
</dbReference>
<evidence type="ECO:0000313" key="2">
    <source>
        <dbReference type="EMBL" id="OTG65559.1"/>
    </source>
</evidence>
<dbReference type="EMBL" id="NEGB01000004">
    <property type="protein sequence ID" value="OTG65559.1"/>
    <property type="molecule type" value="Genomic_DNA"/>
</dbReference>
<name>A0A1Y3CEM2_9GAMM</name>
<reference evidence="2 3" key="1">
    <citation type="submission" date="2017-04" db="EMBL/GenBank/DDBJ databases">
        <title>High diversity of culturable Acinetobacter species in natural soil and water ecosystems.</title>
        <authorList>
            <person name="Nemec A."/>
            <person name="Radolfova-Krizova L."/>
        </authorList>
    </citation>
    <scope>NUCLEOTIDE SEQUENCE [LARGE SCALE GENOMIC DNA]</scope>
    <source>
        <strain evidence="2 3">ANC 4999</strain>
    </source>
</reference>
<protein>
    <submittedName>
        <fullName evidence="2">Alpha/beta hydrolase</fullName>
    </submittedName>
</protein>
<accession>A0A1Y3CEM2</accession>
<dbReference type="PIRSF" id="PIRSF037442">
    <property type="entry name" value="UCP037442_abhydr"/>
    <property type="match status" value="1"/>
</dbReference>